<feature type="region of interest" description="Disordered" evidence="1">
    <location>
        <begin position="579"/>
        <end position="601"/>
    </location>
</feature>
<reference evidence="3" key="2">
    <citation type="submission" date="2013-10" db="EMBL/GenBank/DDBJ databases">
        <authorList>
            <person name="Aslett M."/>
        </authorList>
    </citation>
    <scope>NUCLEOTIDE SEQUENCE</scope>
    <source>
        <strain evidence="3">Houghton</strain>
    </source>
</reference>
<keyword evidence="2" id="KW-1133">Transmembrane helix</keyword>
<accession>U6GNC1</accession>
<feature type="transmembrane region" description="Helical" evidence="2">
    <location>
        <begin position="55"/>
        <end position="75"/>
    </location>
</feature>
<evidence type="ECO:0000313" key="3">
    <source>
        <dbReference type="EMBL" id="CDI81057.1"/>
    </source>
</evidence>
<keyword evidence="4" id="KW-1185">Reference proteome</keyword>
<evidence type="ECO:0000313" key="4">
    <source>
        <dbReference type="Proteomes" id="UP000018050"/>
    </source>
</evidence>
<dbReference type="Proteomes" id="UP000018050">
    <property type="component" value="Unassembled WGS sequence"/>
</dbReference>
<proteinExistence type="predicted"/>
<evidence type="ECO:0000256" key="1">
    <source>
        <dbReference type="SAM" id="MobiDB-lite"/>
    </source>
</evidence>
<dbReference type="VEuPathDB" id="ToxoDB:EAH_00058550"/>
<gene>
    <name evidence="3" type="ORF">EAH_00058550</name>
</gene>
<dbReference type="EMBL" id="HG671468">
    <property type="protein sequence ID" value="CDI81057.1"/>
    <property type="molecule type" value="Genomic_DNA"/>
</dbReference>
<reference evidence="3" key="1">
    <citation type="submission" date="2013-10" db="EMBL/GenBank/DDBJ databases">
        <title>Genomic analysis of the causative agents of coccidiosis in chickens.</title>
        <authorList>
            <person name="Reid A.J."/>
            <person name="Blake D."/>
            <person name="Billington K."/>
            <person name="Browne H."/>
            <person name="Dunn M."/>
            <person name="Hung S."/>
            <person name="Kawahara F."/>
            <person name="Miranda-Saavedra D."/>
            <person name="Mourier T."/>
            <person name="Nagra H."/>
            <person name="Otto T.D."/>
            <person name="Rawlings N."/>
            <person name="Sanchez A."/>
            <person name="Sanders M."/>
            <person name="Subramaniam C."/>
            <person name="Tay Y."/>
            <person name="Dear P."/>
            <person name="Doerig C."/>
            <person name="Gruber A."/>
            <person name="Parkinson J."/>
            <person name="Shirley M."/>
            <person name="Wan K.L."/>
            <person name="Berriman M."/>
            <person name="Tomley F."/>
            <person name="Pain A."/>
        </authorList>
    </citation>
    <scope>NUCLEOTIDE SEQUENCE</scope>
    <source>
        <strain evidence="3">Houghton</strain>
    </source>
</reference>
<dbReference type="OrthoDB" id="348183at2759"/>
<keyword evidence="2" id="KW-0812">Transmembrane</keyword>
<evidence type="ECO:0000256" key="2">
    <source>
        <dbReference type="SAM" id="Phobius"/>
    </source>
</evidence>
<dbReference type="RefSeq" id="XP_013249104.1">
    <property type="nucleotide sequence ID" value="XM_013393650.1"/>
</dbReference>
<dbReference type="AlphaFoldDB" id="U6GNC1"/>
<name>U6GNC1_EIMAC</name>
<protein>
    <submittedName>
        <fullName evidence="3">Uncharacterized protein</fullName>
    </submittedName>
</protein>
<dbReference type="OMA" id="ICSTHER"/>
<sequence length="646" mass="69720">MSRPAGSSAEDYLKSSGGVRRETALQTHAGVRILRGFTQFPRFTYKAKASFPLHAYRLTLTVACLAVVFVALRCFHFGTPRFGEGHPTRWLAGGGDEPCQSGWGAQEGEEAELSGLRHPRRWVGELGSSGTPPCHVQQERVSTLRITNALPDAQTREAGADRIAGSSRHEGTYGGNNEWREQLLSQSVRLQLVNLFMTMENASHCCASLLPVLKTDQALRLAFKVLRVFALELGALAIVPSSFQHLRLRAGQALISLAYVSLHNGGICSTHERVCQELHSLAGLVAGIREPSFMHLQTPTRLLHIKLSAIVNAGVLVIGFSLNVLLGLSQHASGSSQGLPPALVEQQLAVLDALAEAHGSIIVRDTVVRHHISTWQRHRRVWLLLSEEQFRLRRAPLPSTSSAMQTIIDAVEGAGGLLPPPPKTLVGSPVVMPGPWQGGWSTLDSQENNRVPCSSDSLGGPPFAALSVWNRQQQIQVAGQMHSHLQDIPASQSSGRVVRTAVGSAMWMRADSQAPAESRPRQPPVYHPQRGIHCLFGAPPGQAVSLQHFSAGFAHFASPNIPQGRSSAMLFSREVSNLPSYSGSRRQARAASGERLPTASTTDAFAVPIPAESAQERFTLIAEQASARPGFAPLTNTTGQDRGKVP</sequence>
<keyword evidence="2" id="KW-0472">Membrane</keyword>
<dbReference type="GeneID" id="25273925"/>
<organism evidence="3 4">
    <name type="scientific">Eimeria acervulina</name>
    <name type="common">Coccidian parasite</name>
    <dbReference type="NCBI Taxonomy" id="5801"/>
    <lineage>
        <taxon>Eukaryota</taxon>
        <taxon>Sar</taxon>
        <taxon>Alveolata</taxon>
        <taxon>Apicomplexa</taxon>
        <taxon>Conoidasida</taxon>
        <taxon>Coccidia</taxon>
        <taxon>Eucoccidiorida</taxon>
        <taxon>Eimeriorina</taxon>
        <taxon>Eimeriidae</taxon>
        <taxon>Eimeria</taxon>
    </lineage>
</organism>